<dbReference type="HOGENOM" id="CLU_1917241_0_0_1"/>
<protein>
    <submittedName>
        <fullName evidence="1">Uncharacterized protein</fullName>
    </submittedName>
</protein>
<dbReference type="EMBL" id="AFNW01000068">
    <property type="protein sequence ID" value="EKJ76649.1"/>
    <property type="molecule type" value="Genomic_DNA"/>
</dbReference>
<dbReference type="AlphaFoldDB" id="K3VP29"/>
<sequence>MFVAFAAMVEPLDSLSIDNMYLVIRDRVLLTGNCCKYTAFAIILVLGYTAGHTAGHLVPMSMYATVNTSAQPPDAVGHVPFIKMLALSVPLQKYATLPLNAPLIAITKPSGGKYMRLKRHVKLWAQAAGPSLRPSGIQKTRFCLPKRQIDF</sequence>
<organism evidence="1 2">
    <name type="scientific">Fusarium pseudograminearum (strain CS3096)</name>
    <name type="common">Wheat and barley crown-rot fungus</name>
    <dbReference type="NCBI Taxonomy" id="1028729"/>
    <lineage>
        <taxon>Eukaryota</taxon>
        <taxon>Fungi</taxon>
        <taxon>Dikarya</taxon>
        <taxon>Ascomycota</taxon>
        <taxon>Pezizomycotina</taxon>
        <taxon>Sordariomycetes</taxon>
        <taxon>Hypocreomycetidae</taxon>
        <taxon>Hypocreales</taxon>
        <taxon>Nectriaceae</taxon>
        <taxon>Fusarium</taxon>
    </lineage>
</organism>
<gene>
    <name evidence="1" type="ORF">FPSE_03199</name>
</gene>
<evidence type="ECO:0000313" key="1">
    <source>
        <dbReference type="EMBL" id="EKJ76649.1"/>
    </source>
</evidence>
<dbReference type="OrthoDB" id="10304387at2759"/>
<proteinExistence type="predicted"/>
<name>K3VP29_FUSPC</name>
<reference evidence="1 2" key="1">
    <citation type="journal article" date="2012" name="PLoS Pathog.">
        <title>Comparative pathogenomics reveals horizontally acquired novel virulence genes in fungi infecting cereal hosts.</title>
        <authorList>
            <person name="Gardiner D.M."/>
            <person name="McDonald M.C."/>
            <person name="Covarelli L."/>
            <person name="Solomon P.S."/>
            <person name="Rusu A.G."/>
            <person name="Marshall M."/>
            <person name="Kazan K."/>
            <person name="Chakraborty S."/>
            <person name="McDonald B.A."/>
            <person name="Manners J.M."/>
        </authorList>
    </citation>
    <scope>NUCLEOTIDE SEQUENCE [LARGE SCALE GENOMIC DNA]</scope>
    <source>
        <strain evidence="1 2">CS3096</strain>
    </source>
</reference>
<dbReference type="RefSeq" id="XP_009254593.1">
    <property type="nucleotide sequence ID" value="XM_009256318.1"/>
</dbReference>
<dbReference type="Proteomes" id="UP000007978">
    <property type="component" value="Chromosome 4"/>
</dbReference>
<dbReference type="GeneID" id="20361818"/>
<keyword evidence="2" id="KW-1185">Reference proteome</keyword>
<comment type="caution">
    <text evidence="1">The sequence shown here is derived from an EMBL/GenBank/DDBJ whole genome shotgun (WGS) entry which is preliminary data.</text>
</comment>
<evidence type="ECO:0000313" key="2">
    <source>
        <dbReference type="Proteomes" id="UP000007978"/>
    </source>
</evidence>
<accession>K3VP29</accession>
<dbReference type="KEGG" id="fpu:FPSE_03199"/>